<dbReference type="HOGENOM" id="CLU_058234_2_0_6"/>
<proteinExistence type="predicted"/>
<sequence length="316" mass="35400">MLLTQSTGRFFKLSALISFLAIGGCIIAAPHTASNLAITEQLTVQILDQQDIEFSLLNNVPTQLHETSGLAQHKGRYWSINDSGDSASIYRLSDDLTTIDKTMSLSNGVNKDWESMASDESTLIIADCGNNSGNRRVFQLYHLPWSMLEQAKDGSALPASVQHFSYADQPQQNVPYRHNFDCEAVTIVNDSLWLFSKNWQDGFTQLYQLALDKPNQITSPVTRINMKGLVTGADFNKDTQTLALVGYSQQQLFGFAFVWLFNVSNNSINPSTARYFELPYYAQWEGIVWQDATTLMLSTEQSPLTKSQLARLSLKK</sequence>
<dbReference type="Proteomes" id="UP000006201">
    <property type="component" value="Unassembled WGS sequence"/>
</dbReference>
<dbReference type="STRING" id="87626.PTD2_20442"/>
<evidence type="ECO:0000313" key="1">
    <source>
        <dbReference type="EMBL" id="EAR28222.1"/>
    </source>
</evidence>
<keyword evidence="2" id="KW-1185">Reference proteome</keyword>
<dbReference type="AlphaFoldDB" id="A4CA14"/>
<name>A4CA14_9GAMM</name>
<protein>
    <submittedName>
        <fullName evidence="1">Uncharacterized protein</fullName>
    </submittedName>
</protein>
<dbReference type="SUPFAM" id="SSF82171">
    <property type="entry name" value="DPP6 N-terminal domain-like"/>
    <property type="match status" value="1"/>
</dbReference>
<dbReference type="RefSeq" id="WP_009840054.1">
    <property type="nucleotide sequence ID" value="NZ_CH959301.1"/>
</dbReference>
<comment type="caution">
    <text evidence="1">The sequence shown here is derived from an EMBL/GenBank/DDBJ whole genome shotgun (WGS) entry which is preliminary data.</text>
</comment>
<dbReference type="eggNOG" id="COG3204">
    <property type="taxonomic scope" value="Bacteria"/>
</dbReference>
<reference evidence="1 2" key="1">
    <citation type="submission" date="2006-02" db="EMBL/GenBank/DDBJ databases">
        <authorList>
            <person name="Moran M.A."/>
            <person name="Kjelleberg S."/>
            <person name="Egan S."/>
            <person name="Saunders N."/>
            <person name="Thomas T."/>
            <person name="Ferriera S."/>
            <person name="Johnson J."/>
            <person name="Kravitz S."/>
            <person name="Halpern A."/>
            <person name="Remington K."/>
            <person name="Beeson K."/>
            <person name="Tran B."/>
            <person name="Rogers Y.-H."/>
            <person name="Friedman R."/>
            <person name="Venter J.C."/>
        </authorList>
    </citation>
    <scope>NUCLEOTIDE SEQUENCE [LARGE SCALE GENOMIC DNA]</scope>
    <source>
        <strain evidence="1 2">D2</strain>
    </source>
</reference>
<dbReference type="EMBL" id="AAOH01000004">
    <property type="protein sequence ID" value="EAR28222.1"/>
    <property type="molecule type" value="Genomic_DNA"/>
</dbReference>
<organism evidence="1 2">
    <name type="scientific">Pseudoalteromonas tunicata D2</name>
    <dbReference type="NCBI Taxonomy" id="87626"/>
    <lineage>
        <taxon>Bacteria</taxon>
        <taxon>Pseudomonadati</taxon>
        <taxon>Pseudomonadota</taxon>
        <taxon>Gammaproteobacteria</taxon>
        <taxon>Alteromonadales</taxon>
        <taxon>Pseudoalteromonadaceae</taxon>
        <taxon>Pseudoalteromonas</taxon>
    </lineage>
</organism>
<accession>A4CA14</accession>
<evidence type="ECO:0000313" key="2">
    <source>
        <dbReference type="Proteomes" id="UP000006201"/>
    </source>
</evidence>
<dbReference type="OrthoDB" id="5599486at2"/>
<gene>
    <name evidence="1" type="ORF">PTD2_20442</name>
</gene>